<dbReference type="PIRSF" id="PIRSF029347">
    <property type="entry name" value="RecF"/>
    <property type="match status" value="1"/>
</dbReference>
<dbReference type="InterPro" id="IPR014555">
    <property type="entry name" value="RecF-like"/>
</dbReference>
<dbReference type="PANTHER" id="PTHR40396:SF1">
    <property type="entry name" value="ATPASE AAA-TYPE CORE DOMAIN-CONTAINING PROTEIN"/>
    <property type="match status" value="1"/>
</dbReference>
<comment type="caution">
    <text evidence="2">The sequence shown here is derived from an EMBL/GenBank/DDBJ whole genome shotgun (WGS) entry which is preliminary data.</text>
</comment>
<accession>A0ABU9NN17</accession>
<feature type="domain" description="ATPase AAA-type core" evidence="1">
    <location>
        <begin position="23"/>
        <end position="312"/>
    </location>
</feature>
<dbReference type="PANTHER" id="PTHR40396">
    <property type="entry name" value="ATPASE-LIKE PROTEIN"/>
    <property type="match status" value="1"/>
</dbReference>
<organism evidence="2 3">
    <name type="scientific">Flavobacterium polysaccharolyticum</name>
    <dbReference type="NCBI Taxonomy" id="3133148"/>
    <lineage>
        <taxon>Bacteria</taxon>
        <taxon>Pseudomonadati</taxon>
        <taxon>Bacteroidota</taxon>
        <taxon>Flavobacteriia</taxon>
        <taxon>Flavobacteriales</taxon>
        <taxon>Flavobacteriaceae</taxon>
        <taxon>Flavobacterium</taxon>
    </lineage>
</organism>
<dbReference type="RefSeq" id="WP_342691469.1">
    <property type="nucleotide sequence ID" value="NZ_JBCGDP010000006.1"/>
</dbReference>
<dbReference type="InterPro" id="IPR027417">
    <property type="entry name" value="P-loop_NTPase"/>
</dbReference>
<name>A0ABU9NN17_9FLAO</name>
<dbReference type="SUPFAM" id="SSF52540">
    <property type="entry name" value="P-loop containing nucleoside triphosphate hydrolases"/>
    <property type="match status" value="1"/>
</dbReference>
<reference evidence="2 3" key="1">
    <citation type="submission" date="2024-03" db="EMBL/GenBank/DDBJ databases">
        <title>Two novel species of the genus Flavobacterium exhibiting potentially degradation of complex polysaccharides.</title>
        <authorList>
            <person name="Lian X."/>
        </authorList>
    </citation>
    <scope>NUCLEOTIDE SEQUENCE [LARGE SCALE GENOMIC DNA]</scope>
    <source>
        <strain evidence="2 3">N6</strain>
    </source>
</reference>
<protein>
    <submittedName>
        <fullName evidence="2">AAA family ATPase</fullName>
    </submittedName>
</protein>
<dbReference type="Gene3D" id="3.40.50.300">
    <property type="entry name" value="P-loop containing nucleotide triphosphate hydrolases"/>
    <property type="match status" value="1"/>
</dbReference>
<proteinExistence type="predicted"/>
<dbReference type="Proteomes" id="UP001468798">
    <property type="component" value="Unassembled WGS sequence"/>
</dbReference>
<sequence length="368" mass="42108">MINYLEIKGYKSIKNLELEMKPINILIGSNGVGKSNFVSFFKLINAIFNLRLQKFVQEEKADNLLYFGRKTTESLFGKLIFDSGNGNNNAYYFNLIQTKEGGLFFDKEGSGYNVERENVISNYYVNYNLEESGITKSGSYRNNYLSKHLINIQVFHFHDTSATSFLRRECDINDNQYLKQDGRNLPAFLYLLKEKHPKIYNRIEKTIQTVAPYIDKFILEPSRLDENEIALRWVDKGDAESNFSAYQLSDGTLRFIALATLLMQPTPPSVIIIDEPELGLHPFAIGKLAGMIQSASSKSQIIVATQSPGLISKFEPEDVIVMDRSVEENQTVFKRLNSHNLSVWFEKFTLGDLWEQNIINSGQPFIKV</sequence>
<keyword evidence="3" id="KW-1185">Reference proteome</keyword>
<evidence type="ECO:0000259" key="1">
    <source>
        <dbReference type="Pfam" id="PF13304"/>
    </source>
</evidence>
<dbReference type="EMBL" id="JBCGDP010000006">
    <property type="protein sequence ID" value="MEM0576460.1"/>
    <property type="molecule type" value="Genomic_DNA"/>
</dbReference>
<dbReference type="Pfam" id="PF13304">
    <property type="entry name" value="AAA_21"/>
    <property type="match status" value="1"/>
</dbReference>
<evidence type="ECO:0000313" key="2">
    <source>
        <dbReference type="EMBL" id="MEM0576460.1"/>
    </source>
</evidence>
<dbReference type="CDD" id="cd00267">
    <property type="entry name" value="ABC_ATPase"/>
    <property type="match status" value="1"/>
</dbReference>
<evidence type="ECO:0000313" key="3">
    <source>
        <dbReference type="Proteomes" id="UP001468798"/>
    </source>
</evidence>
<dbReference type="InterPro" id="IPR003959">
    <property type="entry name" value="ATPase_AAA_core"/>
</dbReference>
<gene>
    <name evidence="2" type="ORF">WFZ86_08110</name>
</gene>